<protein>
    <recommendedName>
        <fullName evidence="1">F-box domain-containing protein</fullName>
    </recommendedName>
</protein>
<feature type="domain" description="F-box" evidence="1">
    <location>
        <begin position="14"/>
        <end position="54"/>
    </location>
</feature>
<dbReference type="GO" id="GO:0031146">
    <property type="term" value="P:SCF-dependent proteasomal ubiquitin-dependent protein catabolic process"/>
    <property type="evidence" value="ECO:0007669"/>
    <property type="project" value="InterPro"/>
</dbReference>
<gene>
    <name evidence="2" type="ORF">C2845_PM05G23510</name>
</gene>
<dbReference type="SMART" id="SM00256">
    <property type="entry name" value="FBOX"/>
    <property type="match status" value="1"/>
</dbReference>
<evidence type="ECO:0000259" key="1">
    <source>
        <dbReference type="SMART" id="SM00256"/>
    </source>
</evidence>
<evidence type="ECO:0000313" key="3">
    <source>
        <dbReference type="Proteomes" id="UP000275267"/>
    </source>
</evidence>
<dbReference type="Proteomes" id="UP000275267">
    <property type="component" value="Unassembled WGS sequence"/>
</dbReference>
<dbReference type="Gene3D" id="1.20.1280.50">
    <property type="match status" value="1"/>
</dbReference>
<comment type="caution">
    <text evidence="2">The sequence shown here is derived from an EMBL/GenBank/DDBJ whole genome shotgun (WGS) entry which is preliminary data.</text>
</comment>
<dbReference type="InterPro" id="IPR001810">
    <property type="entry name" value="F-box_dom"/>
</dbReference>
<reference evidence="3" key="1">
    <citation type="journal article" date="2019" name="Nat. Commun.">
        <title>The genome of broomcorn millet.</title>
        <authorList>
            <person name="Zou C."/>
            <person name="Miki D."/>
            <person name="Li D."/>
            <person name="Tang Q."/>
            <person name="Xiao L."/>
            <person name="Rajput S."/>
            <person name="Deng P."/>
            <person name="Jia W."/>
            <person name="Huang R."/>
            <person name="Zhang M."/>
            <person name="Sun Y."/>
            <person name="Hu J."/>
            <person name="Fu X."/>
            <person name="Schnable P.S."/>
            <person name="Li F."/>
            <person name="Zhang H."/>
            <person name="Feng B."/>
            <person name="Zhu X."/>
            <person name="Liu R."/>
            <person name="Schnable J.C."/>
            <person name="Zhu J.-K."/>
            <person name="Zhang H."/>
        </authorList>
    </citation>
    <scope>NUCLEOTIDE SEQUENCE [LARGE SCALE GENOMIC DNA]</scope>
</reference>
<dbReference type="InterPro" id="IPR039588">
    <property type="entry name" value="FBXO4"/>
</dbReference>
<name>A0A3L6SXH5_PANMI</name>
<accession>A0A3L6SXH5</accession>
<dbReference type="PANTHER" id="PTHR16008:SF4">
    <property type="entry name" value="F-BOX ONLY PROTEIN 4"/>
    <property type="match status" value="1"/>
</dbReference>
<keyword evidence="3" id="KW-1185">Reference proteome</keyword>
<dbReference type="GO" id="GO:0019005">
    <property type="term" value="C:SCF ubiquitin ligase complex"/>
    <property type="evidence" value="ECO:0007669"/>
    <property type="project" value="TreeGrafter"/>
</dbReference>
<proteinExistence type="predicted"/>
<dbReference type="PANTHER" id="PTHR16008">
    <property type="entry name" value="F-BOX ONLY PROTEIN 4"/>
    <property type="match status" value="1"/>
</dbReference>
<sequence>MELSPAPAGRWADLPEDIALAVASRLQEADVCALGGCSRSWRAACDADCVWERLFRCRWPAAAAEVAAASRVQKTSVQCKLRESSTEKVMLVDCQTFSLSGIVNRNNVTYVLGWKALYINQHRRMDVAISNVVEFVRSSLNNGWLESECYLKAIADLALTADIGFLDVQFFLFSRNHSAIINLIGLHYSIASLHVPPTEVSKALQARQVAGRKVCVNLVKLGRWFYGFRLPDEHESRKISLSELTVAEGAEILAILNRGAVHEVFRLRISLADIDK</sequence>
<dbReference type="AlphaFoldDB" id="A0A3L6SXH5"/>
<dbReference type="SUPFAM" id="SSF81383">
    <property type="entry name" value="F-box domain"/>
    <property type="match status" value="1"/>
</dbReference>
<dbReference type="GO" id="GO:0000209">
    <property type="term" value="P:protein polyubiquitination"/>
    <property type="evidence" value="ECO:0007669"/>
    <property type="project" value="TreeGrafter"/>
</dbReference>
<dbReference type="EMBL" id="PQIB02000003">
    <property type="protein sequence ID" value="RLN29162.1"/>
    <property type="molecule type" value="Genomic_DNA"/>
</dbReference>
<dbReference type="STRING" id="4540.A0A3L6SXH5"/>
<evidence type="ECO:0000313" key="2">
    <source>
        <dbReference type="EMBL" id="RLN29162.1"/>
    </source>
</evidence>
<dbReference type="Pfam" id="PF12937">
    <property type="entry name" value="F-box-like"/>
    <property type="match status" value="1"/>
</dbReference>
<dbReference type="OrthoDB" id="3219396at2759"/>
<dbReference type="InterPro" id="IPR036047">
    <property type="entry name" value="F-box-like_dom_sf"/>
</dbReference>
<organism evidence="2 3">
    <name type="scientific">Panicum miliaceum</name>
    <name type="common">Proso millet</name>
    <name type="synonym">Broomcorn millet</name>
    <dbReference type="NCBI Taxonomy" id="4540"/>
    <lineage>
        <taxon>Eukaryota</taxon>
        <taxon>Viridiplantae</taxon>
        <taxon>Streptophyta</taxon>
        <taxon>Embryophyta</taxon>
        <taxon>Tracheophyta</taxon>
        <taxon>Spermatophyta</taxon>
        <taxon>Magnoliopsida</taxon>
        <taxon>Liliopsida</taxon>
        <taxon>Poales</taxon>
        <taxon>Poaceae</taxon>
        <taxon>PACMAD clade</taxon>
        <taxon>Panicoideae</taxon>
        <taxon>Panicodae</taxon>
        <taxon>Paniceae</taxon>
        <taxon>Panicinae</taxon>
        <taxon>Panicum</taxon>
        <taxon>Panicum sect. Panicum</taxon>
    </lineage>
</organism>